<feature type="compositionally biased region" description="Pro residues" evidence="7">
    <location>
        <begin position="17"/>
        <end position="31"/>
    </location>
</feature>
<evidence type="ECO:0000313" key="10">
    <source>
        <dbReference type="Proteomes" id="UP001558713"/>
    </source>
</evidence>
<dbReference type="Pfam" id="PF00170">
    <property type="entry name" value="bZIP_1"/>
    <property type="match status" value="1"/>
</dbReference>
<dbReference type="SUPFAM" id="SSF57959">
    <property type="entry name" value="Leucine zipper domain"/>
    <property type="match status" value="1"/>
</dbReference>
<gene>
    <name evidence="9" type="ORF">V5N11_036114</name>
</gene>
<dbReference type="GO" id="GO:0046983">
    <property type="term" value="F:protein dimerization activity"/>
    <property type="evidence" value="ECO:0007669"/>
    <property type="project" value="UniProtKB-ARBA"/>
</dbReference>
<dbReference type="GO" id="GO:0005634">
    <property type="term" value="C:nucleus"/>
    <property type="evidence" value="ECO:0007669"/>
    <property type="project" value="UniProtKB-SubCell"/>
</dbReference>
<dbReference type="PROSITE" id="PS00036">
    <property type="entry name" value="BZIP_BASIC"/>
    <property type="match status" value="1"/>
</dbReference>
<keyword evidence="6" id="KW-0539">Nucleus</keyword>
<proteinExistence type="inferred from homology"/>
<dbReference type="GO" id="GO:0003677">
    <property type="term" value="F:DNA binding"/>
    <property type="evidence" value="ECO:0007669"/>
    <property type="project" value="UniProtKB-KW"/>
</dbReference>
<feature type="compositionally biased region" description="Low complexity" evidence="7">
    <location>
        <begin position="154"/>
        <end position="169"/>
    </location>
</feature>
<comment type="caution">
    <text evidence="9">The sequence shown here is derived from an EMBL/GenBank/DDBJ whole genome shotgun (WGS) entry which is preliminary data.</text>
</comment>
<dbReference type="Gene3D" id="1.20.5.170">
    <property type="match status" value="1"/>
</dbReference>
<keyword evidence="5" id="KW-0804">Transcription</keyword>
<feature type="region of interest" description="Disordered" evidence="7">
    <location>
        <begin position="51"/>
        <end position="124"/>
    </location>
</feature>
<evidence type="ECO:0000256" key="4">
    <source>
        <dbReference type="ARBA" id="ARBA00023125"/>
    </source>
</evidence>
<feature type="domain" description="BZIP" evidence="8">
    <location>
        <begin position="228"/>
        <end position="282"/>
    </location>
</feature>
<dbReference type="Pfam" id="PF12498">
    <property type="entry name" value="bZIP_C"/>
    <property type="match status" value="1"/>
</dbReference>
<dbReference type="InterPro" id="IPR004827">
    <property type="entry name" value="bZIP"/>
</dbReference>
<keyword evidence="4" id="KW-0238">DNA-binding</keyword>
<accession>A0ABD1B291</accession>
<dbReference type="InterPro" id="IPR046347">
    <property type="entry name" value="bZIP_sf"/>
</dbReference>
<feature type="region of interest" description="Disordered" evidence="7">
    <location>
        <begin position="11"/>
        <end position="39"/>
    </location>
</feature>
<evidence type="ECO:0000313" key="9">
    <source>
        <dbReference type="EMBL" id="KAL1212541.1"/>
    </source>
</evidence>
<evidence type="ECO:0000256" key="3">
    <source>
        <dbReference type="ARBA" id="ARBA00023015"/>
    </source>
</evidence>
<name>A0ABD1B291_CARAN</name>
<dbReference type="PANTHER" id="PTHR46408:SF14">
    <property type="entry name" value="BASIC LEUCINE ZIPPER 25"/>
    <property type="match status" value="1"/>
</dbReference>
<organism evidence="9 10">
    <name type="scientific">Cardamine amara subsp. amara</name>
    <dbReference type="NCBI Taxonomy" id="228776"/>
    <lineage>
        <taxon>Eukaryota</taxon>
        <taxon>Viridiplantae</taxon>
        <taxon>Streptophyta</taxon>
        <taxon>Embryophyta</taxon>
        <taxon>Tracheophyta</taxon>
        <taxon>Spermatophyta</taxon>
        <taxon>Magnoliopsida</taxon>
        <taxon>eudicotyledons</taxon>
        <taxon>Gunneridae</taxon>
        <taxon>Pentapetalae</taxon>
        <taxon>rosids</taxon>
        <taxon>malvids</taxon>
        <taxon>Brassicales</taxon>
        <taxon>Brassicaceae</taxon>
        <taxon>Cardamineae</taxon>
        <taxon>Cardamine</taxon>
    </lineage>
</organism>
<dbReference type="SMART" id="SM00338">
    <property type="entry name" value="BRLZ"/>
    <property type="match status" value="1"/>
</dbReference>
<dbReference type="PROSITE" id="PS50217">
    <property type="entry name" value="BZIP"/>
    <property type="match status" value="1"/>
</dbReference>
<evidence type="ECO:0000256" key="5">
    <source>
        <dbReference type="ARBA" id="ARBA00023163"/>
    </source>
</evidence>
<evidence type="ECO:0000256" key="7">
    <source>
        <dbReference type="SAM" id="MobiDB-lite"/>
    </source>
</evidence>
<sequence length="395" mass="43453">MHIVFSVDDLTENFWPNPAPSPSPGSVPSPAPGTDGMIRSQSEWAFHRLLNELSASDSSPTTNNAIERSPPPVQSQPRLEEIVDETADVVEIQKPQNHRLPVDDQGKRNRAPSSDPLDSVGVDPNQYHAMLKSKLELACAAVARRVGTVKPEDSSASASNQKQSQAQGSIVAQTSPGDSSVKFVPSTSTQKKPDVPVRQTTSISSRDDSDDDDLDGDIETADNGDPTDVKRARRMLSNRESARRSRRRKQEQMNEFDTQVGQLRAEHSTLLSRLSDMNQKYDAAAVDNRILRADIETLRTKVKMAEETVKRVTGVSPLHWARPTMGIPFNNTPSASSRIPPNTNNILKPAVPSATNAGLAPNQRVETVNFSPEQVNPYVPDSNLYETLPHWNHKH</sequence>
<dbReference type="FunFam" id="1.20.5.170:FF:000020">
    <property type="entry name" value="BZIP transcription factor"/>
    <property type="match status" value="1"/>
</dbReference>
<feature type="compositionally biased region" description="Acidic residues" evidence="7">
    <location>
        <begin position="208"/>
        <end position="222"/>
    </location>
</feature>
<keyword evidence="3" id="KW-0805">Transcription regulation</keyword>
<keyword evidence="10" id="KW-1185">Reference proteome</keyword>
<dbReference type="PANTHER" id="PTHR46408">
    <property type="entry name" value="BASIC LEUCINE ZIPPER 63"/>
    <property type="match status" value="1"/>
</dbReference>
<reference evidence="9 10" key="1">
    <citation type="submission" date="2024-04" db="EMBL/GenBank/DDBJ databases">
        <title>Genome assembly C_amara_ONT_v2.</title>
        <authorList>
            <person name="Yant L."/>
            <person name="Moore C."/>
            <person name="Slenker M."/>
        </authorList>
    </citation>
    <scope>NUCLEOTIDE SEQUENCE [LARGE SCALE GENOMIC DNA]</scope>
    <source>
        <tissue evidence="9">Leaf</tissue>
    </source>
</reference>
<comment type="subcellular location">
    <subcellularLocation>
        <location evidence="1">Nucleus</location>
    </subcellularLocation>
</comment>
<dbReference type="InterPro" id="IPR020983">
    <property type="entry name" value="Basic_leucine-zipper_C"/>
</dbReference>
<evidence type="ECO:0000256" key="1">
    <source>
        <dbReference type="ARBA" id="ARBA00004123"/>
    </source>
</evidence>
<evidence type="ECO:0000256" key="6">
    <source>
        <dbReference type="ARBA" id="ARBA00023242"/>
    </source>
</evidence>
<dbReference type="EMBL" id="JBANAX010000363">
    <property type="protein sequence ID" value="KAL1212541.1"/>
    <property type="molecule type" value="Genomic_DNA"/>
</dbReference>
<dbReference type="Proteomes" id="UP001558713">
    <property type="component" value="Unassembled WGS sequence"/>
</dbReference>
<comment type="similarity">
    <text evidence="2">Belongs to the bZIP family.</text>
</comment>
<evidence type="ECO:0000259" key="8">
    <source>
        <dbReference type="PROSITE" id="PS50217"/>
    </source>
</evidence>
<dbReference type="AlphaFoldDB" id="A0ABD1B291"/>
<feature type="region of interest" description="Disordered" evidence="7">
    <location>
        <begin position="150"/>
        <end position="261"/>
    </location>
</feature>
<protein>
    <submittedName>
        <fullName evidence="9">Basic leucine zipper 25</fullName>
    </submittedName>
</protein>
<evidence type="ECO:0000256" key="2">
    <source>
        <dbReference type="ARBA" id="ARBA00007163"/>
    </source>
</evidence>
<feature type="compositionally biased region" description="Polar residues" evidence="7">
    <location>
        <begin position="53"/>
        <end position="66"/>
    </location>
</feature>